<evidence type="ECO:0000256" key="2">
    <source>
        <dbReference type="ARBA" id="ARBA00022485"/>
    </source>
</evidence>
<dbReference type="InterPro" id="IPR017896">
    <property type="entry name" value="4Fe4S_Fe-S-bd"/>
</dbReference>
<feature type="domain" description="4Fe-4S ferredoxin-type" evidence="7">
    <location>
        <begin position="106"/>
        <end position="135"/>
    </location>
</feature>
<dbReference type="InterPro" id="IPR017900">
    <property type="entry name" value="4Fe4S_Fe_S_CS"/>
</dbReference>
<keyword evidence="4" id="KW-0249">Electron transport</keyword>
<dbReference type="Pfam" id="PF13247">
    <property type="entry name" value="Fer4_11"/>
    <property type="match status" value="1"/>
</dbReference>
<proteinExistence type="predicted"/>
<accession>A0A4Y7RH40</accession>
<evidence type="ECO:0000313" key="8">
    <source>
        <dbReference type="EMBL" id="TEB08103.1"/>
    </source>
</evidence>
<dbReference type="PROSITE" id="PS51379">
    <property type="entry name" value="4FE4S_FER_2"/>
    <property type="match status" value="3"/>
</dbReference>
<evidence type="ECO:0000313" key="9">
    <source>
        <dbReference type="Proteomes" id="UP000298324"/>
    </source>
</evidence>
<evidence type="ECO:0000256" key="6">
    <source>
        <dbReference type="ARBA" id="ARBA00023014"/>
    </source>
</evidence>
<dbReference type="CDD" id="cd10550">
    <property type="entry name" value="DMSOR_beta_like"/>
    <property type="match status" value="1"/>
</dbReference>
<dbReference type="RefSeq" id="WP_190239830.1">
    <property type="nucleotide sequence ID" value="NZ_QFGA01000001.1"/>
</dbReference>
<keyword evidence="5" id="KW-0408">Iron</keyword>
<dbReference type="Proteomes" id="UP000298324">
    <property type="component" value="Unassembled WGS sequence"/>
</dbReference>
<dbReference type="PANTHER" id="PTHR42859">
    <property type="entry name" value="OXIDOREDUCTASE"/>
    <property type="match status" value="1"/>
</dbReference>
<dbReference type="Pfam" id="PF12800">
    <property type="entry name" value="Fer4_4"/>
    <property type="match status" value="1"/>
</dbReference>
<evidence type="ECO:0000259" key="7">
    <source>
        <dbReference type="PROSITE" id="PS51379"/>
    </source>
</evidence>
<gene>
    <name evidence="8" type="primary">cooF_2</name>
    <name evidence="8" type="ORF">Psch_01658</name>
</gene>
<reference evidence="8 9" key="1">
    <citation type="journal article" date="2018" name="Environ. Microbiol.">
        <title>Novel energy conservation strategies and behaviour of Pelotomaculum schinkii driving syntrophic propionate catabolism.</title>
        <authorList>
            <person name="Hidalgo-Ahumada C.A.P."/>
            <person name="Nobu M.K."/>
            <person name="Narihiro T."/>
            <person name="Tamaki H."/>
            <person name="Liu W.T."/>
            <person name="Kamagata Y."/>
            <person name="Stams A.J.M."/>
            <person name="Imachi H."/>
            <person name="Sousa D.Z."/>
        </authorList>
    </citation>
    <scope>NUCLEOTIDE SEQUENCE [LARGE SCALE GENOMIC DNA]</scope>
    <source>
        <strain evidence="8 9">HH</strain>
    </source>
</reference>
<evidence type="ECO:0000256" key="4">
    <source>
        <dbReference type="ARBA" id="ARBA00022982"/>
    </source>
</evidence>
<keyword evidence="2" id="KW-0004">4Fe-4S</keyword>
<evidence type="ECO:0000256" key="1">
    <source>
        <dbReference type="ARBA" id="ARBA00022448"/>
    </source>
</evidence>
<dbReference type="GO" id="GO:0046872">
    <property type="term" value="F:metal ion binding"/>
    <property type="evidence" value="ECO:0007669"/>
    <property type="project" value="UniProtKB-KW"/>
</dbReference>
<protein>
    <submittedName>
        <fullName evidence="8">Iron-sulfur protein</fullName>
    </submittedName>
</protein>
<evidence type="ECO:0000256" key="3">
    <source>
        <dbReference type="ARBA" id="ARBA00022723"/>
    </source>
</evidence>
<dbReference type="Gene3D" id="3.30.70.20">
    <property type="match status" value="2"/>
</dbReference>
<name>A0A4Y7RH40_9FIRM</name>
<keyword evidence="9" id="KW-1185">Reference proteome</keyword>
<dbReference type="InterPro" id="IPR050294">
    <property type="entry name" value="RnfB_subfamily"/>
</dbReference>
<sequence>MAKILALAPEKCSSCRTCELACSFQHDQEFRPTASRVAVFAWELVGVSVPMMCLQCDSAACVKVCPVGAITKSDKGAMVVNENRCIKCKMCLIACPFGNTTYDGISEKIIKCDLCQGDPACVKFCPNEAITYKEATAATMKKKKAYAAKFKELVQEVGE</sequence>
<organism evidence="8 9">
    <name type="scientific">Pelotomaculum schinkii</name>
    <dbReference type="NCBI Taxonomy" id="78350"/>
    <lineage>
        <taxon>Bacteria</taxon>
        <taxon>Bacillati</taxon>
        <taxon>Bacillota</taxon>
        <taxon>Clostridia</taxon>
        <taxon>Eubacteriales</taxon>
        <taxon>Desulfotomaculaceae</taxon>
        <taxon>Pelotomaculum</taxon>
    </lineage>
</organism>
<keyword evidence="6" id="KW-0411">Iron-sulfur</keyword>
<feature type="domain" description="4Fe-4S ferredoxin-type" evidence="7">
    <location>
        <begin position="76"/>
        <end position="105"/>
    </location>
</feature>
<dbReference type="PROSITE" id="PS00198">
    <property type="entry name" value="4FE4S_FER_1"/>
    <property type="match status" value="1"/>
</dbReference>
<evidence type="ECO:0000256" key="5">
    <source>
        <dbReference type="ARBA" id="ARBA00023004"/>
    </source>
</evidence>
<dbReference type="AlphaFoldDB" id="A0A4Y7RH40"/>
<keyword evidence="3" id="KW-0479">Metal-binding</keyword>
<dbReference type="PANTHER" id="PTHR42859:SF10">
    <property type="entry name" value="DIMETHYLSULFOXIDE REDUCTASE CHAIN B"/>
    <property type="match status" value="1"/>
</dbReference>
<dbReference type="GO" id="GO:0051539">
    <property type="term" value="F:4 iron, 4 sulfur cluster binding"/>
    <property type="evidence" value="ECO:0007669"/>
    <property type="project" value="UniProtKB-KW"/>
</dbReference>
<feature type="domain" description="4Fe-4S ferredoxin-type" evidence="7">
    <location>
        <begin position="42"/>
        <end position="75"/>
    </location>
</feature>
<keyword evidence="1" id="KW-0813">Transport</keyword>
<dbReference type="EMBL" id="QFGA01000001">
    <property type="protein sequence ID" value="TEB08103.1"/>
    <property type="molecule type" value="Genomic_DNA"/>
</dbReference>
<comment type="caution">
    <text evidence="8">The sequence shown here is derived from an EMBL/GenBank/DDBJ whole genome shotgun (WGS) entry which is preliminary data.</text>
</comment>
<dbReference type="SUPFAM" id="SSF54862">
    <property type="entry name" value="4Fe-4S ferredoxins"/>
    <property type="match status" value="1"/>
</dbReference>